<dbReference type="FunFam" id="1.20.1250.20:FF:000011">
    <property type="entry name" value="MFS multidrug transporter, putative"/>
    <property type="match status" value="1"/>
</dbReference>
<dbReference type="Gene3D" id="1.20.1250.20">
    <property type="entry name" value="MFS general substrate transporter like domains"/>
    <property type="match status" value="1"/>
</dbReference>
<proteinExistence type="predicted"/>
<feature type="transmembrane region" description="Helical" evidence="7">
    <location>
        <begin position="280"/>
        <end position="299"/>
    </location>
</feature>
<dbReference type="CDD" id="cd17323">
    <property type="entry name" value="MFS_Tpo1_MDR_like"/>
    <property type="match status" value="1"/>
</dbReference>
<comment type="caution">
    <text evidence="9">The sequence shown here is derived from an EMBL/GenBank/DDBJ whole genome shotgun (WGS) entry which is preliminary data.</text>
</comment>
<evidence type="ECO:0000256" key="6">
    <source>
        <dbReference type="SAM" id="MobiDB-lite"/>
    </source>
</evidence>
<sequence length="1089" mass="119308">MSDQVTITPEMAADQKPSIDDQYPGHLVTFDGPDDPYNPMNWPFRKKFITTISYGLTTCWITLASAIFAAAIEPVSAEFNVNTETSAAATSLLVFGFGLGPLVWGPLSELYGRKWLILIPYFIAAVFSFGTATAKDIQTVLITRFFSGLFGSAPVTITGGVMADIWAPHQLGNAIVAYGVTIVGGPTLGPIIGGALCSSSLGWRWTEYLTGIVMMAQLVVDLLVIDESYAPILLARKAHQLRLQTQDWALHAKHEEWDVSFKELYQKYFIRPFQMMTTPICFLVSLYASFVYGILYANLESFPIEYQEVRQWGPVVGTLPFIALLIGILCAAAVNIYNNKYYRKRLMENGYKAVPEARLPPMMLGGIVFTAGQFLFAWTSSPHINYWPSIIGIALTGLGFTTIFQSALGYLIDTFTRYSASAVAANTFMRSMFSGAFPLFIIPMYHKLGVDWGTTVFGCIAAALIPVPFLFFPSDRELEADMFYNWRWVRSLQTGDVLARDIEVLCIRNQMICDMIDNREDPIFEDRAALWPSIFFERLKLDFRDIERSGFRVLAWRLSARPFLVFGSASDVRAVNRPEDPGYNTANLDRRIPARPSRQPKDAKQKNSTSLDTSWVNAILFAYTGEQDLSSKQGNTSVSASIEITCATCYIKGTATTEFIYDREFNVSRAFSNFTSQVRREIHSLADETADYIEEYIDSVTDNLDDGFDMDDFDLPPLDYNLNIDIPEIPEFRLQFQFDGLEVYMLIDTVLSAGATYTLNLYTSTTPAGFTVRDNLELGVIFAIDLILSVEGEINISSGNGGDFEFLPVTLESAGVVFKAVLRVGVKAGFEIASPEVSIAGKTIAHVGGGVEVGVFANIAELITNVTLSTDEDNDCSLRVEEVYQLAVGAAAGASVAIDDMAWGPMPETEIPVFYTTLGHACASQRSSDTSLSITTSPALEVRGNNDDEVEMETTTISTKATFVVVACQSEGLVNCPMSLQTTSKYTTTRTHVTLVPTDSEAEFPESVSHTVTSLIPFGNGVKKLAAMSGVPSSYVPPTTTPSAKENGKDDNPNDTSNKGSGGVSKSLIIGVSVGLGVPFLLGVIAVIL</sequence>
<feature type="transmembrane region" description="Helical" evidence="7">
    <location>
        <begin position="208"/>
        <end position="225"/>
    </location>
</feature>
<evidence type="ECO:0000256" key="7">
    <source>
        <dbReference type="SAM" id="Phobius"/>
    </source>
</evidence>
<keyword evidence="2 7" id="KW-0812">Transmembrane</keyword>
<dbReference type="EMBL" id="LUFC02000072">
    <property type="protein sequence ID" value="KAF4502492.1"/>
    <property type="molecule type" value="Genomic_DNA"/>
</dbReference>
<dbReference type="InterPro" id="IPR020846">
    <property type="entry name" value="MFS_dom"/>
</dbReference>
<dbReference type="PANTHER" id="PTHR23502:SF59">
    <property type="entry name" value="MULTIDRUG TRANSPORTER, PUTATIVE (AFU_ORTHOLOGUE AFUA_1G10370)-RELATED"/>
    <property type="match status" value="1"/>
</dbReference>
<evidence type="ECO:0000256" key="4">
    <source>
        <dbReference type="ARBA" id="ARBA00023136"/>
    </source>
</evidence>
<feature type="transmembrane region" description="Helical" evidence="7">
    <location>
        <begin position="1068"/>
        <end position="1088"/>
    </location>
</feature>
<feature type="region of interest" description="Disordered" evidence="6">
    <location>
        <begin position="577"/>
        <end position="610"/>
    </location>
</feature>
<keyword evidence="5" id="KW-0325">Glycoprotein</keyword>
<evidence type="ECO:0000259" key="8">
    <source>
        <dbReference type="PROSITE" id="PS50850"/>
    </source>
</evidence>
<dbReference type="InterPro" id="IPR011701">
    <property type="entry name" value="MFS"/>
</dbReference>
<gene>
    <name evidence="9" type="ORF">FAGAP_1270</name>
</gene>
<protein>
    <recommendedName>
        <fullName evidence="8">Major facilitator superfamily (MFS) profile domain-containing protein</fullName>
    </recommendedName>
</protein>
<evidence type="ECO:0000256" key="5">
    <source>
        <dbReference type="ARBA" id="ARBA00023180"/>
    </source>
</evidence>
<evidence type="ECO:0000313" key="10">
    <source>
        <dbReference type="Proteomes" id="UP000737391"/>
    </source>
</evidence>
<feature type="transmembrane region" description="Helical" evidence="7">
    <location>
        <begin position="423"/>
        <end position="446"/>
    </location>
</feature>
<dbReference type="AlphaFoldDB" id="A0A9P5EHM6"/>
<keyword evidence="10" id="KW-1185">Reference proteome</keyword>
<organism evidence="9 10">
    <name type="scientific">Fusarium agapanthi</name>
    <dbReference type="NCBI Taxonomy" id="1803897"/>
    <lineage>
        <taxon>Eukaryota</taxon>
        <taxon>Fungi</taxon>
        <taxon>Dikarya</taxon>
        <taxon>Ascomycota</taxon>
        <taxon>Pezizomycotina</taxon>
        <taxon>Sordariomycetes</taxon>
        <taxon>Hypocreomycetidae</taxon>
        <taxon>Hypocreales</taxon>
        <taxon>Nectriaceae</taxon>
        <taxon>Fusarium</taxon>
        <taxon>Fusarium fujikuroi species complex</taxon>
    </lineage>
</organism>
<feature type="transmembrane region" description="Helical" evidence="7">
    <location>
        <begin position="319"/>
        <end position="338"/>
    </location>
</feature>
<evidence type="ECO:0000313" key="9">
    <source>
        <dbReference type="EMBL" id="KAF4502492.1"/>
    </source>
</evidence>
<feature type="transmembrane region" description="Helical" evidence="7">
    <location>
        <begin position="452"/>
        <end position="472"/>
    </location>
</feature>
<feature type="transmembrane region" description="Helical" evidence="7">
    <location>
        <begin position="175"/>
        <end position="196"/>
    </location>
</feature>
<dbReference type="PANTHER" id="PTHR23502">
    <property type="entry name" value="MAJOR FACILITATOR SUPERFAMILY"/>
    <property type="match status" value="1"/>
</dbReference>
<dbReference type="GO" id="GO:0022857">
    <property type="term" value="F:transmembrane transporter activity"/>
    <property type="evidence" value="ECO:0007669"/>
    <property type="project" value="InterPro"/>
</dbReference>
<dbReference type="Pfam" id="PF07690">
    <property type="entry name" value="MFS_1"/>
    <property type="match status" value="1"/>
</dbReference>
<feature type="domain" description="Major facilitator superfamily (MFS) profile" evidence="8">
    <location>
        <begin position="48"/>
        <end position="476"/>
    </location>
</feature>
<feature type="transmembrane region" description="Helical" evidence="7">
    <location>
        <begin position="390"/>
        <end position="411"/>
    </location>
</feature>
<dbReference type="GO" id="GO:0005886">
    <property type="term" value="C:plasma membrane"/>
    <property type="evidence" value="ECO:0007669"/>
    <property type="project" value="TreeGrafter"/>
</dbReference>
<evidence type="ECO:0000256" key="1">
    <source>
        <dbReference type="ARBA" id="ARBA00004141"/>
    </source>
</evidence>
<dbReference type="SUPFAM" id="SSF103473">
    <property type="entry name" value="MFS general substrate transporter"/>
    <property type="match status" value="1"/>
</dbReference>
<feature type="transmembrane region" description="Helical" evidence="7">
    <location>
        <begin position="116"/>
        <end position="134"/>
    </location>
</feature>
<dbReference type="InterPro" id="IPR036259">
    <property type="entry name" value="MFS_trans_sf"/>
</dbReference>
<feature type="transmembrane region" description="Helical" evidence="7">
    <location>
        <begin position="48"/>
        <end position="72"/>
    </location>
</feature>
<name>A0A9P5EHM6_9HYPO</name>
<keyword evidence="4 7" id="KW-0472">Membrane</keyword>
<keyword evidence="3 7" id="KW-1133">Transmembrane helix</keyword>
<reference evidence="9" key="1">
    <citation type="submission" date="2020-01" db="EMBL/GenBank/DDBJ databases">
        <title>Identification and distribution of gene clusters putatively required for synthesis of sphingolipid metabolism inhibitors in phylogenetically diverse species of the filamentous fungus Fusarium.</title>
        <authorList>
            <person name="Kim H.-S."/>
            <person name="Busman M."/>
            <person name="Brown D.W."/>
            <person name="Divon H."/>
            <person name="Uhlig S."/>
            <person name="Proctor R.H."/>
        </authorList>
    </citation>
    <scope>NUCLEOTIDE SEQUENCE</scope>
    <source>
        <strain evidence="9">NRRL 31653</strain>
    </source>
</reference>
<accession>A0A9P5EHM6</accession>
<feature type="transmembrane region" description="Helical" evidence="7">
    <location>
        <begin position="359"/>
        <end position="378"/>
    </location>
</feature>
<evidence type="ECO:0000256" key="2">
    <source>
        <dbReference type="ARBA" id="ARBA00022692"/>
    </source>
</evidence>
<dbReference type="OrthoDB" id="9986881at2759"/>
<dbReference type="Proteomes" id="UP000737391">
    <property type="component" value="Unassembled WGS sequence"/>
</dbReference>
<feature type="region of interest" description="Disordered" evidence="6">
    <location>
        <begin position="1031"/>
        <end position="1062"/>
    </location>
</feature>
<feature type="transmembrane region" description="Helical" evidence="7">
    <location>
        <begin position="140"/>
        <end position="163"/>
    </location>
</feature>
<feature type="transmembrane region" description="Helical" evidence="7">
    <location>
        <begin position="87"/>
        <end position="104"/>
    </location>
</feature>
<comment type="subcellular location">
    <subcellularLocation>
        <location evidence="1">Membrane</location>
        <topology evidence="1">Multi-pass membrane protein</topology>
    </subcellularLocation>
</comment>
<dbReference type="PROSITE" id="PS50850">
    <property type="entry name" value="MFS"/>
    <property type="match status" value="1"/>
</dbReference>
<feature type="compositionally biased region" description="Low complexity" evidence="6">
    <location>
        <begin position="1031"/>
        <end position="1043"/>
    </location>
</feature>
<evidence type="ECO:0000256" key="3">
    <source>
        <dbReference type="ARBA" id="ARBA00022989"/>
    </source>
</evidence>